<sequence length="116" mass="13163">MNPFFTVFKKTQQFLLLQAYADEIMSEEELMTFLLNETTDARFSLISQKGLYLVTPNVSLDEFTYDFYAPSEVQASLAKESVAVLLATKVETIALPFSELDDAKSILADINYLWSN</sequence>
<dbReference type="EMBL" id="JAFLVT010000005">
    <property type="protein sequence ID" value="MBO0448658.1"/>
    <property type="molecule type" value="Genomic_DNA"/>
</dbReference>
<proteinExistence type="predicted"/>
<name>A0ABS3H699_9ENTE</name>
<gene>
    <name evidence="1" type="ORF">JZO76_03830</name>
</gene>
<evidence type="ECO:0000313" key="1">
    <source>
        <dbReference type="EMBL" id="MBO0448658.1"/>
    </source>
</evidence>
<keyword evidence="2" id="KW-1185">Reference proteome</keyword>
<reference evidence="1 2" key="1">
    <citation type="submission" date="2021-03" db="EMBL/GenBank/DDBJ databases">
        <title>Enterococcal diversity collection.</title>
        <authorList>
            <person name="Gilmore M.S."/>
            <person name="Schwartzman J."/>
            <person name="Van Tyne D."/>
            <person name="Martin M."/>
            <person name="Earl A.M."/>
            <person name="Manson A.L."/>
            <person name="Straub T."/>
            <person name="Salamzade R."/>
            <person name="Saavedra J."/>
            <person name="Lebreton F."/>
            <person name="Prichula J."/>
            <person name="Schaufler K."/>
            <person name="Gaca A."/>
            <person name="Sgardioli B."/>
            <person name="Wagenaar J."/>
            <person name="Strong T."/>
        </authorList>
    </citation>
    <scope>NUCLEOTIDE SEQUENCE [LARGE SCALE GENOMIC DNA]</scope>
    <source>
        <strain evidence="1 2">MJM12</strain>
    </source>
</reference>
<dbReference type="Proteomes" id="UP000664256">
    <property type="component" value="Unassembled WGS sequence"/>
</dbReference>
<dbReference type="RefSeq" id="WP_206902855.1">
    <property type="nucleotide sequence ID" value="NZ_JAFLVT010000005.1"/>
</dbReference>
<organism evidence="1 2">
    <name type="scientific">Candidatus Enterococcus myersii</name>
    <dbReference type="NCBI Taxonomy" id="2815322"/>
    <lineage>
        <taxon>Bacteria</taxon>
        <taxon>Bacillati</taxon>
        <taxon>Bacillota</taxon>
        <taxon>Bacilli</taxon>
        <taxon>Lactobacillales</taxon>
        <taxon>Enterococcaceae</taxon>
        <taxon>Enterococcus</taxon>
    </lineage>
</organism>
<protein>
    <submittedName>
        <fullName evidence="1">Uncharacterized protein</fullName>
    </submittedName>
</protein>
<comment type="caution">
    <text evidence="1">The sequence shown here is derived from an EMBL/GenBank/DDBJ whole genome shotgun (WGS) entry which is preliminary data.</text>
</comment>
<evidence type="ECO:0000313" key="2">
    <source>
        <dbReference type="Proteomes" id="UP000664256"/>
    </source>
</evidence>
<accession>A0ABS3H699</accession>